<name>A0AAV8RDI6_ENSVE</name>
<organism evidence="1 2">
    <name type="scientific">Ensete ventricosum</name>
    <name type="common">Abyssinian banana</name>
    <name type="synonym">Musa ensete</name>
    <dbReference type="NCBI Taxonomy" id="4639"/>
    <lineage>
        <taxon>Eukaryota</taxon>
        <taxon>Viridiplantae</taxon>
        <taxon>Streptophyta</taxon>
        <taxon>Embryophyta</taxon>
        <taxon>Tracheophyta</taxon>
        <taxon>Spermatophyta</taxon>
        <taxon>Magnoliopsida</taxon>
        <taxon>Liliopsida</taxon>
        <taxon>Zingiberales</taxon>
        <taxon>Musaceae</taxon>
        <taxon>Ensete</taxon>
    </lineage>
</organism>
<proteinExistence type="predicted"/>
<accession>A0AAV8RDI6</accession>
<keyword evidence="2" id="KW-1185">Reference proteome</keyword>
<dbReference type="AlphaFoldDB" id="A0AAV8RDI6"/>
<evidence type="ECO:0000313" key="2">
    <source>
        <dbReference type="Proteomes" id="UP001222027"/>
    </source>
</evidence>
<evidence type="ECO:0000313" key="1">
    <source>
        <dbReference type="EMBL" id="KAJ8504850.1"/>
    </source>
</evidence>
<sequence length="101" mass="11284">MNKRNPLEWLGAGRPTAATAAEEEIIAGPTYPRYAIDLKELWSQKGKGKSRQSRANSFDPPRSHLLLSKTSFGHPGISLLSLLAWVFDEGFLRSEEGFLLR</sequence>
<dbReference type="Proteomes" id="UP001222027">
    <property type="component" value="Unassembled WGS sequence"/>
</dbReference>
<protein>
    <submittedName>
        <fullName evidence="1">Uncharacterized protein</fullName>
    </submittedName>
</protein>
<comment type="caution">
    <text evidence="1">The sequence shown here is derived from an EMBL/GenBank/DDBJ whole genome shotgun (WGS) entry which is preliminary data.</text>
</comment>
<gene>
    <name evidence="1" type="ORF">OPV22_005736</name>
</gene>
<reference evidence="1 2" key="1">
    <citation type="submission" date="2022-12" db="EMBL/GenBank/DDBJ databases">
        <title>Chromosome-scale assembly of the Ensete ventricosum genome.</title>
        <authorList>
            <person name="Dussert Y."/>
            <person name="Stocks J."/>
            <person name="Wendawek A."/>
            <person name="Woldeyes F."/>
            <person name="Nichols R.A."/>
            <person name="Borrell J.S."/>
        </authorList>
    </citation>
    <scope>NUCLEOTIDE SEQUENCE [LARGE SCALE GENOMIC DNA]</scope>
    <source>
        <strain evidence="2">cv. Maze</strain>
        <tissue evidence="1">Seeds</tissue>
    </source>
</reference>
<dbReference type="EMBL" id="JAQQAF010000002">
    <property type="protein sequence ID" value="KAJ8504850.1"/>
    <property type="molecule type" value="Genomic_DNA"/>
</dbReference>